<reference evidence="1" key="1">
    <citation type="journal article" date="2020" name="Stud. Mycol.">
        <title>101 Dothideomycetes genomes: a test case for predicting lifestyles and emergence of pathogens.</title>
        <authorList>
            <person name="Haridas S."/>
            <person name="Albert R."/>
            <person name="Binder M."/>
            <person name="Bloem J."/>
            <person name="Labutti K."/>
            <person name="Salamov A."/>
            <person name="Andreopoulos B."/>
            <person name="Baker S."/>
            <person name="Barry K."/>
            <person name="Bills G."/>
            <person name="Bluhm B."/>
            <person name="Cannon C."/>
            <person name="Castanera R."/>
            <person name="Culley D."/>
            <person name="Daum C."/>
            <person name="Ezra D."/>
            <person name="Gonzalez J."/>
            <person name="Henrissat B."/>
            <person name="Kuo A."/>
            <person name="Liang C."/>
            <person name="Lipzen A."/>
            <person name="Lutzoni F."/>
            <person name="Magnuson J."/>
            <person name="Mondo S."/>
            <person name="Nolan M."/>
            <person name="Ohm R."/>
            <person name="Pangilinan J."/>
            <person name="Park H.-J."/>
            <person name="Ramirez L."/>
            <person name="Alfaro M."/>
            <person name="Sun H."/>
            <person name="Tritt A."/>
            <person name="Yoshinaga Y."/>
            <person name="Zwiers L.-H."/>
            <person name="Turgeon B."/>
            <person name="Goodwin S."/>
            <person name="Spatafora J."/>
            <person name="Crous P."/>
            <person name="Grigoriev I."/>
        </authorList>
    </citation>
    <scope>NUCLEOTIDE SEQUENCE</scope>
    <source>
        <strain evidence="1">CBS 119925</strain>
    </source>
</reference>
<gene>
    <name evidence="1" type="ORF">M011DRAFT_151889</name>
</gene>
<keyword evidence="2" id="KW-1185">Reference proteome</keyword>
<accession>A0A6A6V6S4</accession>
<dbReference type="EMBL" id="MU006584">
    <property type="protein sequence ID" value="KAF2745210.1"/>
    <property type="molecule type" value="Genomic_DNA"/>
</dbReference>
<organism evidence="1 2">
    <name type="scientific">Sporormia fimetaria CBS 119925</name>
    <dbReference type="NCBI Taxonomy" id="1340428"/>
    <lineage>
        <taxon>Eukaryota</taxon>
        <taxon>Fungi</taxon>
        <taxon>Dikarya</taxon>
        <taxon>Ascomycota</taxon>
        <taxon>Pezizomycotina</taxon>
        <taxon>Dothideomycetes</taxon>
        <taxon>Pleosporomycetidae</taxon>
        <taxon>Pleosporales</taxon>
        <taxon>Sporormiaceae</taxon>
        <taxon>Sporormia</taxon>
    </lineage>
</organism>
<dbReference type="AlphaFoldDB" id="A0A6A6V6S4"/>
<protein>
    <submittedName>
        <fullName evidence="1">Uncharacterized protein</fullName>
    </submittedName>
</protein>
<dbReference type="Proteomes" id="UP000799440">
    <property type="component" value="Unassembled WGS sequence"/>
</dbReference>
<evidence type="ECO:0000313" key="2">
    <source>
        <dbReference type="Proteomes" id="UP000799440"/>
    </source>
</evidence>
<proteinExistence type="predicted"/>
<sequence length="164" mass="17701">MATGATVPRVACPIEYHLLSHGVSNPWLRTEMHHPQFPDDRGCARALRSSKIARPLSISSDRVERTGARSNQPPLFFCQPTIGLVMHISTIPLDLNAFVRLKATLLLSPPTSLSGSCSILGGSVRSRRCLRCVLGERAVCSDSSLIIGFGSALGCTLTSRVMDQ</sequence>
<evidence type="ECO:0000313" key="1">
    <source>
        <dbReference type="EMBL" id="KAF2745210.1"/>
    </source>
</evidence>
<name>A0A6A6V6S4_9PLEO</name>